<organism evidence="1 2">
    <name type="scientific">Halobellus rubicundus</name>
    <dbReference type="NCBI Taxonomy" id="2996466"/>
    <lineage>
        <taxon>Archaea</taxon>
        <taxon>Methanobacteriati</taxon>
        <taxon>Methanobacteriota</taxon>
        <taxon>Stenosarchaea group</taxon>
        <taxon>Halobacteria</taxon>
        <taxon>Halobacteriales</taxon>
        <taxon>Haloferacaceae</taxon>
        <taxon>Halobellus</taxon>
    </lineage>
</organism>
<dbReference type="AlphaFoldDB" id="A0ABD5MAJ5"/>
<protein>
    <submittedName>
        <fullName evidence="1">Uncharacterized protein</fullName>
    </submittedName>
</protein>
<sequence>MSQVLSRRLAEAEELLKEVNSWSEEEIKDLPKLYRERAREYRGLLQHGED</sequence>
<proteinExistence type="predicted"/>
<comment type="caution">
    <text evidence="1">The sequence shown here is derived from an EMBL/GenBank/DDBJ whole genome shotgun (WGS) entry which is preliminary data.</text>
</comment>
<gene>
    <name evidence="1" type="ORF">OS889_03330</name>
</gene>
<name>A0ABD5MAJ5_9EURY</name>
<dbReference type="Proteomes" id="UP001570511">
    <property type="component" value="Unassembled WGS sequence"/>
</dbReference>
<dbReference type="RefSeq" id="WP_372387259.1">
    <property type="nucleotide sequence ID" value="NZ_JBGNYA010000001.1"/>
</dbReference>
<accession>A0ABD5MAJ5</accession>
<dbReference type="EMBL" id="JBGNYA010000001">
    <property type="protein sequence ID" value="MFA1610038.1"/>
    <property type="molecule type" value="Genomic_DNA"/>
</dbReference>
<evidence type="ECO:0000313" key="2">
    <source>
        <dbReference type="Proteomes" id="UP001570511"/>
    </source>
</evidence>
<keyword evidence="2" id="KW-1185">Reference proteome</keyword>
<reference evidence="1 2" key="1">
    <citation type="submission" date="2024-08" db="EMBL/GenBank/DDBJ databases">
        <title>Halobellus sp. MBLA0158 whole genome sequence.</title>
        <authorList>
            <person name="Hwang C.Y."/>
            <person name="Cho E.-S."/>
            <person name="Seo M.-J."/>
        </authorList>
    </citation>
    <scope>NUCLEOTIDE SEQUENCE [LARGE SCALE GENOMIC DNA]</scope>
    <source>
        <strain evidence="1 2">MBLA0158</strain>
    </source>
</reference>
<evidence type="ECO:0000313" key="1">
    <source>
        <dbReference type="EMBL" id="MFA1610038.1"/>
    </source>
</evidence>